<protein>
    <submittedName>
        <fullName evidence="2">Uncharacterized protein</fullName>
    </submittedName>
</protein>
<dbReference type="InterPro" id="IPR013869">
    <property type="entry name" value="DUF1757"/>
</dbReference>
<dbReference type="AlphaFoldDB" id="A0A9P8YBD7"/>
<keyword evidence="1" id="KW-1133">Transmembrane helix</keyword>
<keyword evidence="1" id="KW-0472">Membrane</keyword>
<gene>
    <name evidence="2" type="ORF">B0I36DRAFT_361742</name>
</gene>
<keyword evidence="3" id="KW-1185">Reference proteome</keyword>
<name>A0A9P8YBD7_9PEZI</name>
<accession>A0A9P8YBD7</accession>
<dbReference type="GeneID" id="70188076"/>
<dbReference type="EMBL" id="JAGTJQ010000004">
    <property type="protein sequence ID" value="KAH7033008.1"/>
    <property type="molecule type" value="Genomic_DNA"/>
</dbReference>
<sequence length="193" mass="20513">MSRFFPHPAYAEDQPYAKTILTTHVLTRGVTTGTVIGGILFGSTALAAQLRARKTTSVRVPSTAPGAQRFLRGIGVSTLWTLGFVGVGMVARMWGRDDIEWRDRSWRLLENKGQLECDDWTYAGMAVGLAASAVMLSRGRLPPGALAGVGGANSSGAVRATEMLGTVSLGSFAGMLGYMGWRYGVHGGKFPSD</sequence>
<feature type="transmembrane region" description="Helical" evidence="1">
    <location>
        <begin position="30"/>
        <end position="50"/>
    </location>
</feature>
<evidence type="ECO:0000313" key="3">
    <source>
        <dbReference type="Proteomes" id="UP000756346"/>
    </source>
</evidence>
<reference evidence="2" key="1">
    <citation type="journal article" date="2021" name="Nat. Commun.">
        <title>Genetic determinants of endophytism in the Arabidopsis root mycobiome.</title>
        <authorList>
            <person name="Mesny F."/>
            <person name="Miyauchi S."/>
            <person name="Thiergart T."/>
            <person name="Pickel B."/>
            <person name="Atanasova L."/>
            <person name="Karlsson M."/>
            <person name="Huettel B."/>
            <person name="Barry K.W."/>
            <person name="Haridas S."/>
            <person name="Chen C."/>
            <person name="Bauer D."/>
            <person name="Andreopoulos W."/>
            <person name="Pangilinan J."/>
            <person name="LaButti K."/>
            <person name="Riley R."/>
            <person name="Lipzen A."/>
            <person name="Clum A."/>
            <person name="Drula E."/>
            <person name="Henrissat B."/>
            <person name="Kohler A."/>
            <person name="Grigoriev I.V."/>
            <person name="Martin F.M."/>
            <person name="Hacquard S."/>
        </authorList>
    </citation>
    <scope>NUCLEOTIDE SEQUENCE</scope>
    <source>
        <strain evidence="2">MPI-CAGE-CH-0230</strain>
    </source>
</reference>
<keyword evidence="1" id="KW-0812">Transmembrane</keyword>
<dbReference type="Pfam" id="PF08560">
    <property type="entry name" value="DUF1757"/>
    <property type="match status" value="1"/>
</dbReference>
<dbReference type="Proteomes" id="UP000756346">
    <property type="component" value="Unassembled WGS sequence"/>
</dbReference>
<dbReference type="OrthoDB" id="544298at2759"/>
<evidence type="ECO:0000256" key="1">
    <source>
        <dbReference type="SAM" id="Phobius"/>
    </source>
</evidence>
<organism evidence="2 3">
    <name type="scientific">Microdochium trichocladiopsis</name>
    <dbReference type="NCBI Taxonomy" id="1682393"/>
    <lineage>
        <taxon>Eukaryota</taxon>
        <taxon>Fungi</taxon>
        <taxon>Dikarya</taxon>
        <taxon>Ascomycota</taxon>
        <taxon>Pezizomycotina</taxon>
        <taxon>Sordariomycetes</taxon>
        <taxon>Xylariomycetidae</taxon>
        <taxon>Xylariales</taxon>
        <taxon>Microdochiaceae</taxon>
        <taxon>Microdochium</taxon>
    </lineage>
</organism>
<proteinExistence type="predicted"/>
<evidence type="ECO:0000313" key="2">
    <source>
        <dbReference type="EMBL" id="KAH7033008.1"/>
    </source>
</evidence>
<dbReference type="RefSeq" id="XP_046013840.1">
    <property type="nucleotide sequence ID" value="XM_046158530.1"/>
</dbReference>
<comment type="caution">
    <text evidence="2">The sequence shown here is derived from an EMBL/GenBank/DDBJ whole genome shotgun (WGS) entry which is preliminary data.</text>
</comment>
<feature type="transmembrane region" description="Helical" evidence="1">
    <location>
        <begin position="70"/>
        <end position="94"/>
    </location>
</feature>